<proteinExistence type="predicted"/>
<dbReference type="Proteomes" id="UP000280228">
    <property type="component" value="Chromosome"/>
</dbReference>
<keyword evidence="1" id="KW-1133">Transmembrane helix</keyword>
<accession>A0A3S9QC90</accession>
<feature type="transmembrane region" description="Helical" evidence="1">
    <location>
        <begin position="12"/>
        <end position="34"/>
    </location>
</feature>
<keyword evidence="1" id="KW-0472">Membrane</keyword>
<keyword evidence="1" id="KW-0812">Transmembrane</keyword>
<gene>
    <name evidence="2" type="ORF">EJK53_0943</name>
</gene>
<organism evidence="2 3">
    <name type="scientific">Moraxella catarrhalis</name>
    <name type="common">Branhamella catarrhalis</name>
    <dbReference type="NCBI Taxonomy" id="480"/>
    <lineage>
        <taxon>Bacteria</taxon>
        <taxon>Pseudomonadati</taxon>
        <taxon>Pseudomonadota</taxon>
        <taxon>Gammaproteobacteria</taxon>
        <taxon>Moraxellales</taxon>
        <taxon>Moraxellaceae</taxon>
        <taxon>Moraxella</taxon>
    </lineage>
</organism>
<name>A0A3S9QC90_MORCA</name>
<reference evidence="2 3" key="1">
    <citation type="submission" date="2018-12" db="EMBL/GenBank/DDBJ databases">
        <title>Persistence of Moraxella catarrhalis in Chronic Obstructive Pulmonary Disease and Regulation of the Hag/MID Adhesin.</title>
        <authorList>
            <person name="Murphy T."/>
            <person name="Zhao X."/>
            <person name="Vyas G."/>
            <person name="Aluvathingal J."/>
            <person name="Nadendla S."/>
            <person name="Tallon L."/>
            <person name="Tettelin H."/>
        </authorList>
    </citation>
    <scope>NUCLEOTIDE SEQUENCE [LARGE SCALE GENOMIC DNA]</scope>
    <source>
        <strain evidence="2 3">46P58B1</strain>
    </source>
</reference>
<evidence type="ECO:0000313" key="2">
    <source>
        <dbReference type="EMBL" id="AZQ92369.1"/>
    </source>
</evidence>
<evidence type="ECO:0000256" key="1">
    <source>
        <dbReference type="SAM" id="Phobius"/>
    </source>
</evidence>
<sequence length="44" mass="5294">MPKINDLKSTIKIICFLIGGRVWIFFIVFCYLGIWRCEHEYDVI</sequence>
<dbReference type="EMBL" id="CP034662">
    <property type="protein sequence ID" value="AZQ92369.1"/>
    <property type="molecule type" value="Genomic_DNA"/>
</dbReference>
<dbReference type="AlphaFoldDB" id="A0A3S9QC90"/>
<evidence type="ECO:0000313" key="3">
    <source>
        <dbReference type="Proteomes" id="UP000280228"/>
    </source>
</evidence>
<protein>
    <submittedName>
        <fullName evidence="2">Putative membrane protein</fullName>
    </submittedName>
</protein>